<keyword evidence="2" id="KW-1185">Reference proteome</keyword>
<sequence length="45" mass="4686">MLWHMEVQPGIAMSCGDTSVSCEDTGVGIVARKCRAAMASVCIVA</sequence>
<evidence type="ECO:0000313" key="2">
    <source>
        <dbReference type="Proteomes" id="UP000823388"/>
    </source>
</evidence>
<accession>A0A8T0RFZ0</accession>
<evidence type="ECO:0000313" key="1">
    <source>
        <dbReference type="EMBL" id="KAG2584867.1"/>
    </source>
</evidence>
<comment type="caution">
    <text evidence="1">The sequence shown here is derived from an EMBL/GenBank/DDBJ whole genome shotgun (WGS) entry which is preliminary data.</text>
</comment>
<gene>
    <name evidence="1" type="ORF">PVAP13_6KG302206</name>
</gene>
<proteinExistence type="predicted"/>
<organism evidence="1 2">
    <name type="scientific">Panicum virgatum</name>
    <name type="common">Blackwell switchgrass</name>
    <dbReference type="NCBI Taxonomy" id="38727"/>
    <lineage>
        <taxon>Eukaryota</taxon>
        <taxon>Viridiplantae</taxon>
        <taxon>Streptophyta</taxon>
        <taxon>Embryophyta</taxon>
        <taxon>Tracheophyta</taxon>
        <taxon>Spermatophyta</taxon>
        <taxon>Magnoliopsida</taxon>
        <taxon>Liliopsida</taxon>
        <taxon>Poales</taxon>
        <taxon>Poaceae</taxon>
        <taxon>PACMAD clade</taxon>
        <taxon>Panicoideae</taxon>
        <taxon>Panicodae</taxon>
        <taxon>Paniceae</taxon>
        <taxon>Panicinae</taxon>
        <taxon>Panicum</taxon>
        <taxon>Panicum sect. Hiantes</taxon>
    </lineage>
</organism>
<dbReference type="EMBL" id="CM029047">
    <property type="protein sequence ID" value="KAG2584867.1"/>
    <property type="molecule type" value="Genomic_DNA"/>
</dbReference>
<reference evidence="1" key="1">
    <citation type="submission" date="2020-05" db="EMBL/GenBank/DDBJ databases">
        <title>WGS assembly of Panicum virgatum.</title>
        <authorList>
            <person name="Lovell J.T."/>
            <person name="Jenkins J."/>
            <person name="Shu S."/>
            <person name="Juenger T.E."/>
            <person name="Schmutz J."/>
        </authorList>
    </citation>
    <scope>NUCLEOTIDE SEQUENCE</scope>
    <source>
        <strain evidence="1">AP13</strain>
    </source>
</reference>
<name>A0A8T0RFZ0_PANVG</name>
<protein>
    <submittedName>
        <fullName evidence="1">Uncharacterized protein</fullName>
    </submittedName>
</protein>
<dbReference type="Proteomes" id="UP000823388">
    <property type="component" value="Chromosome 6K"/>
</dbReference>
<dbReference type="AlphaFoldDB" id="A0A8T0RFZ0"/>